<evidence type="ECO:0000256" key="1">
    <source>
        <dbReference type="ARBA" id="ARBA00001966"/>
    </source>
</evidence>
<evidence type="ECO:0000256" key="5">
    <source>
        <dbReference type="ARBA" id="ARBA00023004"/>
    </source>
</evidence>
<organism evidence="8 9">
    <name type="scientific">[Lactobacillus] rogosae</name>
    <dbReference type="NCBI Taxonomy" id="706562"/>
    <lineage>
        <taxon>Bacteria</taxon>
        <taxon>Bacillati</taxon>
        <taxon>Bacillota</taxon>
        <taxon>Clostridia</taxon>
        <taxon>Lachnospirales</taxon>
        <taxon>Lachnospiraceae</taxon>
        <taxon>Lachnospira</taxon>
    </lineage>
</organism>
<proteinExistence type="predicted"/>
<dbReference type="EMBL" id="JBBMER010000010">
    <property type="protein sequence ID" value="MEQ2380567.1"/>
    <property type="molecule type" value="Genomic_DNA"/>
</dbReference>
<dbReference type="CDD" id="cd21122">
    <property type="entry name" value="SPASM_rSAM"/>
    <property type="match status" value="1"/>
</dbReference>
<dbReference type="PROSITE" id="PS51918">
    <property type="entry name" value="RADICAL_SAM"/>
    <property type="match status" value="1"/>
</dbReference>
<dbReference type="Proteomes" id="UP001442364">
    <property type="component" value="Unassembled WGS sequence"/>
</dbReference>
<evidence type="ECO:0000313" key="8">
    <source>
        <dbReference type="EMBL" id="MEQ2380567.1"/>
    </source>
</evidence>
<reference evidence="8 9" key="1">
    <citation type="submission" date="2024-03" db="EMBL/GenBank/DDBJ databases">
        <title>Human intestinal bacterial collection.</title>
        <authorList>
            <person name="Pauvert C."/>
            <person name="Hitch T.C.A."/>
            <person name="Clavel T."/>
        </authorList>
    </citation>
    <scope>NUCLEOTIDE SEQUENCE [LARGE SCALE GENOMIC DNA]</scope>
    <source>
        <strain evidence="8 9">CLA-AA-H255</strain>
    </source>
</reference>
<dbReference type="Pfam" id="PF13186">
    <property type="entry name" value="SPASM"/>
    <property type="match status" value="1"/>
</dbReference>
<evidence type="ECO:0000256" key="4">
    <source>
        <dbReference type="ARBA" id="ARBA00022723"/>
    </source>
</evidence>
<keyword evidence="9" id="KW-1185">Reference proteome</keyword>
<dbReference type="InterPro" id="IPR058240">
    <property type="entry name" value="rSAM_sf"/>
</dbReference>
<dbReference type="Gene3D" id="3.20.20.70">
    <property type="entry name" value="Aldolase class I"/>
    <property type="match status" value="1"/>
</dbReference>
<evidence type="ECO:0000259" key="7">
    <source>
        <dbReference type="PROSITE" id="PS51918"/>
    </source>
</evidence>
<dbReference type="CDD" id="cd01335">
    <property type="entry name" value="Radical_SAM"/>
    <property type="match status" value="1"/>
</dbReference>
<evidence type="ECO:0000256" key="3">
    <source>
        <dbReference type="ARBA" id="ARBA00022691"/>
    </source>
</evidence>
<dbReference type="RefSeq" id="WP_318255912.1">
    <property type="nucleotide sequence ID" value="NZ_DAWDAH010000014.1"/>
</dbReference>
<evidence type="ECO:0000256" key="2">
    <source>
        <dbReference type="ARBA" id="ARBA00022485"/>
    </source>
</evidence>
<keyword evidence="2" id="KW-0004">4Fe-4S</keyword>
<comment type="cofactor">
    <cofactor evidence="1">
        <name>[4Fe-4S] cluster</name>
        <dbReference type="ChEBI" id="CHEBI:49883"/>
    </cofactor>
</comment>
<keyword evidence="5" id="KW-0408">Iron</keyword>
<dbReference type="InterPro" id="IPR013785">
    <property type="entry name" value="Aldolase_TIM"/>
</dbReference>
<sequence length="267" mass="30730">MGNIKRFKRIYIEITSSCNLKCSFCQETKRPAHFMPIEDFGHILDEIRPYTNYIYLHVKGEPLLHPQLADILSLCRDCGITVNLTTNGTLIRQRLDTLIKYPVHQINVSMHSADDNDCIDMDTYINDLFYSCETLLDKTDTEISLRLWNTKNEPFLFGERNCTIKRHLYVNVQSPFEWPELNGSYYNERGFCQGIRTHIAILSDGTVVPCCLDGNGVMALGNILDTPLSDILESDKSKAFVQGFNDKYAVEPLCRHCSFKERFSHKI</sequence>
<keyword evidence="4" id="KW-0479">Metal-binding</keyword>
<name>A0ABV1BXV3_9FIRM</name>
<keyword evidence="3" id="KW-0949">S-adenosyl-L-methionine</keyword>
<gene>
    <name evidence="8" type="ORF">WMO14_11935</name>
</gene>
<dbReference type="SUPFAM" id="SSF102114">
    <property type="entry name" value="Radical SAM enzymes"/>
    <property type="match status" value="2"/>
</dbReference>
<dbReference type="SFLD" id="SFLDG01067">
    <property type="entry name" value="SPASM/twitch_domain_containing"/>
    <property type="match status" value="1"/>
</dbReference>
<evidence type="ECO:0000313" key="9">
    <source>
        <dbReference type="Proteomes" id="UP001442364"/>
    </source>
</evidence>
<keyword evidence="6" id="KW-0411">Iron-sulfur</keyword>
<dbReference type="Pfam" id="PF04055">
    <property type="entry name" value="Radical_SAM"/>
    <property type="match status" value="1"/>
</dbReference>
<comment type="caution">
    <text evidence="8">The sequence shown here is derived from an EMBL/GenBank/DDBJ whole genome shotgun (WGS) entry which is preliminary data.</text>
</comment>
<evidence type="ECO:0000256" key="6">
    <source>
        <dbReference type="ARBA" id="ARBA00023014"/>
    </source>
</evidence>
<dbReference type="SFLD" id="SFLDS00029">
    <property type="entry name" value="Radical_SAM"/>
    <property type="match status" value="1"/>
</dbReference>
<feature type="domain" description="Radical SAM core" evidence="7">
    <location>
        <begin position="4"/>
        <end position="204"/>
    </location>
</feature>
<accession>A0ABV1BXV3</accession>
<dbReference type="InterPro" id="IPR023885">
    <property type="entry name" value="4Fe4S-binding_SPASM_dom"/>
</dbReference>
<dbReference type="InterPro" id="IPR007197">
    <property type="entry name" value="rSAM"/>
</dbReference>
<protein>
    <submittedName>
        <fullName evidence="8">Radical SAM/SPASM domain-containing protein</fullName>
    </submittedName>
</protein>
<dbReference type="PANTHER" id="PTHR43787:SF10">
    <property type="entry name" value="COFACTOR MODIFYING PROTEIN"/>
    <property type="match status" value="1"/>
</dbReference>
<dbReference type="PANTHER" id="PTHR43787">
    <property type="entry name" value="FEMO COFACTOR BIOSYNTHESIS PROTEIN NIFB-RELATED"/>
    <property type="match status" value="1"/>
</dbReference>